<organism evidence="1 2">
    <name type="scientific">Bacillus subtilis</name>
    <dbReference type="NCBI Taxonomy" id="1423"/>
    <lineage>
        <taxon>Bacteria</taxon>
        <taxon>Bacillati</taxon>
        <taxon>Bacillota</taxon>
        <taxon>Bacilli</taxon>
        <taxon>Bacillales</taxon>
        <taxon>Bacillaceae</taxon>
        <taxon>Bacillus</taxon>
    </lineage>
</organism>
<gene>
    <name evidence="1" type="ORF">P5633_21535</name>
</gene>
<dbReference type="NCBIfam" id="NF038161">
    <property type="entry name" value="lant_II_LchA2"/>
    <property type="match status" value="1"/>
</dbReference>
<protein>
    <submittedName>
        <fullName evidence="1">Class II lanthipeptide, LchA2/BrtA2 family</fullName>
    </submittedName>
</protein>
<name>A0AAX3RPQ5_BACIU</name>
<dbReference type="AlphaFoldDB" id="A0AAX3RPQ5"/>
<reference evidence="1" key="1">
    <citation type="submission" date="2025-02" db="EMBL/GenBank/DDBJ databases">
        <title>Complete genome sequences of 52 Bacillus and Priestia strains isolated from West-African fermentations and 26 reference strains from the DSMZ collection.</title>
        <authorList>
            <person name="Wiedenbein E.S."/>
            <person name="Canoy T.S."/>
            <person name="Hui Y."/>
            <person name="Parkouda C."/>
            <person name="Dawende C."/>
            <person name="Ametefe E."/>
            <person name="Jespersen L."/>
            <person name="Nielsen D.S."/>
        </authorList>
    </citation>
    <scope>NUCLEOTIDE SEQUENCE</scope>
    <source>
        <strain evidence="1">PRO56</strain>
    </source>
</reference>
<proteinExistence type="predicted"/>
<accession>A0AAX3RPQ5</accession>
<evidence type="ECO:0000313" key="2">
    <source>
        <dbReference type="Proteomes" id="UP001214898"/>
    </source>
</evidence>
<dbReference type="EMBL" id="CP120576">
    <property type="protein sequence ID" value="WEY84769.1"/>
    <property type="molecule type" value="Genomic_DNA"/>
</dbReference>
<evidence type="ECO:0000313" key="1">
    <source>
        <dbReference type="EMBL" id="WEY84769.1"/>
    </source>
</evidence>
<sequence>MSNREKAELYRNASKRTELGFVNPVGEVSEDELRNLAGAADVTPPLLPHCLAEYLSQQLFVLLPNVHQAANLTNDKYGEDW</sequence>
<dbReference type="Proteomes" id="UP001214898">
    <property type="component" value="Chromosome"/>
</dbReference>